<name>D8M7B0_BLAHO</name>
<dbReference type="AlphaFoldDB" id="D8M7B0"/>
<sequence>MKVDERIFLYLLSEKLPDLTDHFDANDISLTHLTFHWFLCLFINILPIDVTEYIWDRVFYYGSHVIHATAMQIFLNYEKVLRGMNDLEEIVVFLNEKLAEAIPSDFRGLEKLGISLSRIRIMRVDTLEELKREESAMKKQVAETIHQSITKQMSIRMSVRNMLSSSSPIDASQPDSSLKNLEISLEVVERMKKGIVDYILEHCSAALGVSADRLSSKNIRDYCYTGFTEDEFVSLWESLRRQRILSIDDPKAALELFREYKTLREGKPVIDVRFLLKGVLSLVSEKVDVSTRLQYYFSIFDMKGEGVMIRPAFLDFINAVYRECGTMVDVEHAAEKYVKIVFAVNTQSSDAMTFQEFRSLVLIQPQIVSYLELIDVDEDELTPLADELSDEQPETPSTFLLHLDELPPILAQHPYVLHAKQLPEKEQQLLGSFLQDMACIVRERDQLKEDVRSSGTRSSYYNSMKKSIRLSSNCLLGVSPKMSLNSDGMMELIQEDDELDASPKDKIIPPVMRRSAMGSTSVMSVRRRM</sequence>
<evidence type="ECO:0000313" key="3">
    <source>
        <dbReference type="Proteomes" id="UP000008312"/>
    </source>
</evidence>
<dbReference type="GO" id="GO:0005096">
    <property type="term" value="F:GTPase activator activity"/>
    <property type="evidence" value="ECO:0007669"/>
    <property type="project" value="TreeGrafter"/>
</dbReference>
<evidence type="ECO:0000259" key="1">
    <source>
        <dbReference type="PROSITE" id="PS50086"/>
    </source>
</evidence>
<keyword evidence="3" id="KW-1185">Reference proteome</keyword>
<dbReference type="InterPro" id="IPR000195">
    <property type="entry name" value="Rab-GAP-TBC_dom"/>
</dbReference>
<protein>
    <recommendedName>
        <fullName evidence="1">Rab-GAP TBC domain-containing protein</fullName>
    </recommendedName>
</protein>
<accession>D8M7B0</accession>
<dbReference type="InterPro" id="IPR035969">
    <property type="entry name" value="Rab-GAP_TBC_sf"/>
</dbReference>
<gene>
    <name evidence="2" type="ORF">GSBLH_T00003754001</name>
</gene>
<dbReference type="PROSITE" id="PS50086">
    <property type="entry name" value="TBC_RABGAP"/>
    <property type="match status" value="1"/>
</dbReference>
<dbReference type="InParanoid" id="D8M7B0"/>
<dbReference type="PANTHER" id="PTHR47219">
    <property type="entry name" value="RAB GTPASE-ACTIVATING PROTEIN 1-LIKE"/>
    <property type="match status" value="1"/>
</dbReference>
<dbReference type="PANTHER" id="PTHR47219:SF20">
    <property type="entry name" value="TBC1 DOMAIN FAMILY MEMBER 2B"/>
    <property type="match status" value="1"/>
</dbReference>
<feature type="domain" description="Rab-GAP TBC" evidence="1">
    <location>
        <begin position="1"/>
        <end position="62"/>
    </location>
</feature>
<reference evidence="2" key="1">
    <citation type="submission" date="2010-02" db="EMBL/GenBank/DDBJ databases">
        <title>Sequencing and annotation of the Blastocystis hominis genome.</title>
        <authorList>
            <person name="Wincker P."/>
        </authorList>
    </citation>
    <scope>NUCLEOTIDE SEQUENCE</scope>
    <source>
        <strain evidence="2">Singapore isolate B</strain>
    </source>
</reference>
<dbReference type="Pfam" id="PF00566">
    <property type="entry name" value="RabGAP-TBC"/>
    <property type="match status" value="1"/>
</dbReference>
<dbReference type="Gene3D" id="1.10.472.80">
    <property type="entry name" value="Ypt/Rab-GAP domain of gyp1p, domain 3"/>
    <property type="match status" value="1"/>
</dbReference>
<dbReference type="InterPro" id="IPR011992">
    <property type="entry name" value="EF-hand-dom_pair"/>
</dbReference>
<dbReference type="GeneID" id="24920820"/>
<dbReference type="GO" id="GO:0031267">
    <property type="term" value="F:small GTPase binding"/>
    <property type="evidence" value="ECO:0007669"/>
    <property type="project" value="TreeGrafter"/>
</dbReference>
<evidence type="ECO:0000313" key="2">
    <source>
        <dbReference type="EMBL" id="CBK23949.2"/>
    </source>
</evidence>
<dbReference type="SUPFAM" id="SSF47473">
    <property type="entry name" value="EF-hand"/>
    <property type="match status" value="1"/>
</dbReference>
<dbReference type="RefSeq" id="XP_012897997.1">
    <property type="nucleotide sequence ID" value="XM_013042543.1"/>
</dbReference>
<dbReference type="InterPro" id="IPR050302">
    <property type="entry name" value="Rab_GAP_TBC_domain"/>
</dbReference>
<dbReference type="Gene3D" id="1.10.238.10">
    <property type="entry name" value="EF-hand"/>
    <property type="match status" value="1"/>
</dbReference>
<dbReference type="SUPFAM" id="SSF47923">
    <property type="entry name" value="Ypt/Rab-GAP domain of gyp1p"/>
    <property type="match status" value="1"/>
</dbReference>
<dbReference type="Proteomes" id="UP000008312">
    <property type="component" value="Unassembled WGS sequence"/>
</dbReference>
<proteinExistence type="predicted"/>
<dbReference type="EMBL" id="FN668672">
    <property type="protein sequence ID" value="CBK23949.2"/>
    <property type="molecule type" value="Genomic_DNA"/>
</dbReference>
<dbReference type="OrthoDB" id="294251at2759"/>
<organism evidence="2">
    <name type="scientific">Blastocystis hominis</name>
    <dbReference type="NCBI Taxonomy" id="12968"/>
    <lineage>
        <taxon>Eukaryota</taxon>
        <taxon>Sar</taxon>
        <taxon>Stramenopiles</taxon>
        <taxon>Bigyra</taxon>
        <taxon>Opalozoa</taxon>
        <taxon>Opalinata</taxon>
        <taxon>Blastocystidae</taxon>
        <taxon>Blastocystis</taxon>
    </lineage>
</organism>